<feature type="compositionally biased region" description="Low complexity" evidence="11">
    <location>
        <begin position="860"/>
        <end position="869"/>
    </location>
</feature>
<keyword evidence="6" id="KW-0648">Protein biosynthesis</keyword>
<feature type="compositionally biased region" description="Low complexity" evidence="11">
    <location>
        <begin position="673"/>
        <end position="688"/>
    </location>
</feature>
<keyword evidence="10" id="KW-0175">Coiled coil</keyword>
<feature type="region of interest" description="Disordered" evidence="11">
    <location>
        <begin position="467"/>
        <end position="758"/>
    </location>
</feature>
<evidence type="ECO:0000256" key="11">
    <source>
        <dbReference type="SAM" id="MobiDB-lite"/>
    </source>
</evidence>
<keyword evidence="7" id="KW-0030">Aminoacyl-tRNA synthetase</keyword>
<dbReference type="InterPro" id="IPR015866">
    <property type="entry name" value="Ser-tRNA-synth_1_N"/>
</dbReference>
<evidence type="ECO:0000256" key="3">
    <source>
        <dbReference type="ARBA" id="ARBA00022598"/>
    </source>
</evidence>
<dbReference type="CDD" id="cd00770">
    <property type="entry name" value="SerRS_core"/>
    <property type="match status" value="1"/>
</dbReference>
<feature type="compositionally biased region" description="Low complexity" evidence="11">
    <location>
        <begin position="593"/>
        <end position="602"/>
    </location>
</feature>
<evidence type="ECO:0000256" key="9">
    <source>
        <dbReference type="ARBA" id="ARBA00034892"/>
    </source>
</evidence>
<dbReference type="NCBIfam" id="TIGR00414">
    <property type="entry name" value="serS"/>
    <property type="match status" value="1"/>
</dbReference>
<gene>
    <name evidence="13" type="ORF">RDB_LOCUS141933</name>
</gene>
<dbReference type="EMBL" id="CAJMWX010001497">
    <property type="protein sequence ID" value="CAE6492295.1"/>
    <property type="molecule type" value="Genomic_DNA"/>
</dbReference>
<dbReference type="PANTHER" id="PTHR11778">
    <property type="entry name" value="SERYL-TRNA SYNTHETASE"/>
    <property type="match status" value="1"/>
</dbReference>
<dbReference type="InterPro" id="IPR033729">
    <property type="entry name" value="SerRS_core"/>
</dbReference>
<feature type="compositionally biased region" description="Polar residues" evidence="11">
    <location>
        <begin position="724"/>
        <end position="753"/>
    </location>
</feature>
<accession>A0A8H3CMX8</accession>
<comment type="similarity">
    <text evidence="1">Belongs to the class-II aminoacyl-tRNA synthetase family. Type-1 seryl-tRNA synthetase subfamily.</text>
</comment>
<dbReference type="InterPro" id="IPR006195">
    <property type="entry name" value="aa-tRNA-synth_II"/>
</dbReference>
<dbReference type="PROSITE" id="PS50862">
    <property type="entry name" value="AA_TRNA_LIGASE_II"/>
    <property type="match status" value="1"/>
</dbReference>
<comment type="caution">
    <text evidence="13">The sequence shown here is derived from an EMBL/GenBank/DDBJ whole genome shotgun (WGS) entry which is preliminary data.</text>
</comment>
<dbReference type="SUPFAM" id="SSF55681">
    <property type="entry name" value="Class II aaRS and biotin synthetases"/>
    <property type="match status" value="1"/>
</dbReference>
<dbReference type="GO" id="GO:0006434">
    <property type="term" value="P:seryl-tRNA aminoacylation"/>
    <property type="evidence" value="ECO:0007669"/>
    <property type="project" value="InterPro"/>
</dbReference>
<protein>
    <recommendedName>
        <fullName evidence="2">serine--tRNA ligase</fullName>
        <ecNumber evidence="2">6.1.1.11</ecNumber>
    </recommendedName>
    <alternativeName>
        <fullName evidence="8">Seryl-tRNA synthetase</fullName>
    </alternativeName>
    <alternativeName>
        <fullName evidence="9">Seryl-tRNA(Ser) synthetase</fullName>
    </alternativeName>
</protein>
<dbReference type="InterPro" id="IPR002314">
    <property type="entry name" value="aa-tRNA-synt_IIb"/>
</dbReference>
<feature type="compositionally biased region" description="Polar residues" evidence="11">
    <location>
        <begin position="650"/>
        <end position="672"/>
    </location>
</feature>
<sequence length="1064" mass="117311">MTLDITSFIVERGGNPEVIKESQRKRGHSVELVDEVIAMYKRWVEAQFETNQVKKQLNAVQKEITAKRKAKEPADEFMAEKTKLEAKIAEMEKVADEEERLMRAKAATIGNLVNKDVPVSQTEDDNKVIRTWHPDGANAQVEKKTDILAHHEVMIRLGAFDTERGSKVAGHRGFFLTDDGVDLNQALINYGLDFLRKREYKKIQPPFFMRKDAMAKTAQLDQFDEELYKVSGDNEDSDKYLIATSEQPISAFHSDELFDQPEKQLPLKYAGYSTCFRKEAGAAGRDTWGIFRVHQFEKIEQFCITQPEHSWDMFEHMVENAEAFYQSLKIPYQLVAIVSGALNLAASQKYDLEAWFPFQGAYKELVSCSNCTDYQSRRLRIQCGQKQKGDTRTNWVHMLNGTLCATERALCCIVENYQTPETTTTSNSHSAKIIAPVVIVALVCAMLVALGWWKRRKRTRELIQQLQTPAANNANSTNNTTTQPTPTTGADAPARPPRRRRRRRPSQISTKSLPAYNEQAGDEEIVLVRPAQRQSESDDEDSNENENRDRPQASSSQAPDSRPLLDDDSSPDMPRVSLASSSRGRSLNDHQDPPSQSQEPSQLGHESIANTTTIASSIADTELEPERDTASHLHPHPHPHGEAPSYAEAMSTSHVNLPSTSEIDHTAQPSTSTATDDGPAVPADADATVRPKRKSVFRHLNRFNINKPSGSANPPTEAVEMTPARTSTSTHRPSGSLSTHRPSTSLSTNQHKPSPSLSSLSLILTRSQSPTMSRTSLNISAPISTTLVRTELSYPRAGPTPEQIRFLSSRESLGRFGMPYGEQAIAAAKSREYLPPVYKPRTDAGASASPSGSGAGAAGAAGEAGTSTAQEEEDEPTVIRRGPILLTPGELAQRQSPENAASGPTDDDRPADPDPVLDPTRTIPDDAKSVHEEEPEVTIQPTHAHESRDPHERSIDSPEPLGNDDDEGDIQVEPRARVRPSPSGEDDLAKDHSRRESVMTTHSFVTATEGQGDSSPPTPTAETYRDLPPAAVPRSQSRQQTVLIPESREALHPELTLVPATPIG</sequence>
<feature type="compositionally biased region" description="Basic residues" evidence="11">
    <location>
        <begin position="496"/>
        <end position="505"/>
    </location>
</feature>
<evidence type="ECO:0000256" key="7">
    <source>
        <dbReference type="ARBA" id="ARBA00023146"/>
    </source>
</evidence>
<evidence type="ECO:0000259" key="12">
    <source>
        <dbReference type="PROSITE" id="PS50862"/>
    </source>
</evidence>
<dbReference type="AlphaFoldDB" id="A0A8H3CMX8"/>
<feature type="compositionally biased region" description="Basic and acidic residues" evidence="11">
    <location>
        <begin position="987"/>
        <end position="997"/>
    </location>
</feature>
<dbReference type="FunFam" id="3.30.930.10:FF:000026">
    <property type="entry name" value="Seryl-tRNA synthetase, cytoplasmic"/>
    <property type="match status" value="1"/>
</dbReference>
<dbReference type="Proteomes" id="UP000663888">
    <property type="component" value="Unassembled WGS sequence"/>
</dbReference>
<proteinExistence type="inferred from homology"/>
<feature type="compositionally biased region" description="Basic and acidic residues" evidence="11">
    <location>
        <begin position="923"/>
        <end position="932"/>
    </location>
</feature>
<dbReference type="Pfam" id="PF00587">
    <property type="entry name" value="tRNA-synt_2b"/>
    <property type="match status" value="1"/>
</dbReference>
<feature type="compositionally biased region" description="Polar residues" evidence="11">
    <location>
        <begin position="998"/>
        <end position="1015"/>
    </location>
</feature>
<dbReference type="GO" id="GO:0005524">
    <property type="term" value="F:ATP binding"/>
    <property type="evidence" value="ECO:0007669"/>
    <property type="project" value="UniProtKB-KW"/>
</dbReference>
<feature type="coiled-coil region" evidence="10">
    <location>
        <begin position="74"/>
        <end position="104"/>
    </location>
</feature>
<name>A0A8H3CMX8_9AGAM</name>
<dbReference type="GO" id="GO:0004828">
    <property type="term" value="F:serine-tRNA ligase activity"/>
    <property type="evidence" value="ECO:0007669"/>
    <property type="project" value="UniProtKB-EC"/>
</dbReference>
<dbReference type="Gene3D" id="1.10.287.40">
    <property type="entry name" value="Serine-tRNA synthetase, tRNA binding domain"/>
    <property type="match status" value="1"/>
</dbReference>
<keyword evidence="5" id="KW-0067">ATP-binding</keyword>
<dbReference type="InterPro" id="IPR042103">
    <property type="entry name" value="SerRS_1_N_sf"/>
</dbReference>
<dbReference type="InterPro" id="IPR010978">
    <property type="entry name" value="tRNA-bd_arm"/>
</dbReference>
<dbReference type="EC" id="6.1.1.11" evidence="2"/>
<dbReference type="InterPro" id="IPR045864">
    <property type="entry name" value="aa-tRNA-synth_II/BPL/LPL"/>
</dbReference>
<evidence type="ECO:0000313" key="13">
    <source>
        <dbReference type="EMBL" id="CAE6492295.1"/>
    </source>
</evidence>
<evidence type="ECO:0000256" key="6">
    <source>
        <dbReference type="ARBA" id="ARBA00022917"/>
    </source>
</evidence>
<dbReference type="SUPFAM" id="SSF46589">
    <property type="entry name" value="tRNA-binding arm"/>
    <property type="match status" value="1"/>
</dbReference>
<feature type="compositionally biased region" description="Polar residues" evidence="11">
    <location>
        <begin position="703"/>
        <end position="714"/>
    </location>
</feature>
<feature type="compositionally biased region" description="Basic and acidic residues" evidence="11">
    <location>
        <begin position="943"/>
        <end position="956"/>
    </location>
</feature>
<dbReference type="PRINTS" id="PR00981">
    <property type="entry name" value="TRNASYNTHSER"/>
</dbReference>
<evidence type="ECO:0000256" key="10">
    <source>
        <dbReference type="SAM" id="Coils"/>
    </source>
</evidence>
<evidence type="ECO:0000256" key="1">
    <source>
        <dbReference type="ARBA" id="ARBA00010728"/>
    </source>
</evidence>
<dbReference type="Gene3D" id="3.30.930.10">
    <property type="entry name" value="Bira Bifunctional Protein, Domain 2"/>
    <property type="match status" value="1"/>
</dbReference>
<dbReference type="InterPro" id="IPR002317">
    <property type="entry name" value="Ser-tRNA-ligase_type_1"/>
</dbReference>
<feature type="compositionally biased region" description="Low complexity" evidence="11">
    <location>
        <begin position="468"/>
        <end position="493"/>
    </location>
</feature>
<keyword evidence="3" id="KW-0436">Ligase</keyword>
<feature type="region of interest" description="Disordered" evidence="11">
    <location>
        <begin position="841"/>
        <end position="1048"/>
    </location>
</feature>
<feature type="compositionally biased region" description="Basic residues" evidence="11">
    <location>
        <begin position="690"/>
        <end position="701"/>
    </location>
</feature>
<feature type="domain" description="Aminoacyl-transfer RNA synthetases class-II family profile" evidence="12">
    <location>
        <begin position="146"/>
        <end position="436"/>
    </location>
</feature>
<evidence type="ECO:0000256" key="2">
    <source>
        <dbReference type="ARBA" id="ARBA00012840"/>
    </source>
</evidence>
<feature type="compositionally biased region" description="Polar residues" evidence="11">
    <location>
        <begin position="608"/>
        <end position="619"/>
    </location>
</feature>
<keyword evidence="4" id="KW-0547">Nucleotide-binding</keyword>
<reference evidence="13" key="1">
    <citation type="submission" date="2021-01" db="EMBL/GenBank/DDBJ databases">
        <authorList>
            <person name="Kaushik A."/>
        </authorList>
    </citation>
    <scope>NUCLEOTIDE SEQUENCE</scope>
    <source>
        <strain evidence="13">AG4-R118</strain>
    </source>
</reference>
<evidence type="ECO:0000256" key="5">
    <source>
        <dbReference type="ARBA" id="ARBA00022840"/>
    </source>
</evidence>
<evidence type="ECO:0000256" key="8">
    <source>
        <dbReference type="ARBA" id="ARBA00031113"/>
    </source>
</evidence>
<evidence type="ECO:0000313" key="14">
    <source>
        <dbReference type="Proteomes" id="UP000663888"/>
    </source>
</evidence>
<dbReference type="UniPathway" id="UPA00906">
    <property type="reaction ID" value="UER00895"/>
</dbReference>
<evidence type="ECO:0000256" key="4">
    <source>
        <dbReference type="ARBA" id="ARBA00022741"/>
    </source>
</evidence>
<organism evidence="13 14">
    <name type="scientific">Rhizoctonia solani</name>
    <dbReference type="NCBI Taxonomy" id="456999"/>
    <lineage>
        <taxon>Eukaryota</taxon>
        <taxon>Fungi</taxon>
        <taxon>Dikarya</taxon>
        <taxon>Basidiomycota</taxon>
        <taxon>Agaricomycotina</taxon>
        <taxon>Agaricomycetes</taxon>
        <taxon>Cantharellales</taxon>
        <taxon>Ceratobasidiaceae</taxon>
        <taxon>Rhizoctonia</taxon>
    </lineage>
</organism>
<dbReference type="Pfam" id="PF02403">
    <property type="entry name" value="Seryl_tRNA_N"/>
    <property type="match status" value="1"/>
</dbReference>